<feature type="compositionally biased region" description="Polar residues" evidence="9">
    <location>
        <begin position="494"/>
        <end position="506"/>
    </location>
</feature>
<dbReference type="Gene3D" id="1.20.5.100">
    <property type="entry name" value="Cytochrome c1, transmembrane anchor, C-terminal"/>
    <property type="match status" value="1"/>
</dbReference>
<dbReference type="SUPFAM" id="SSF48179">
    <property type="entry name" value="6-phosphogluconate dehydrogenase C-terminal domain-like"/>
    <property type="match status" value="1"/>
</dbReference>
<evidence type="ECO:0000313" key="12">
    <source>
        <dbReference type="Proteomes" id="UP000324767"/>
    </source>
</evidence>
<dbReference type="OrthoDB" id="5059218at2759"/>
<dbReference type="EC" id="1.1.1.22" evidence="3"/>
<dbReference type="FunFam" id="1.20.5.100:FF:000001">
    <property type="entry name" value="UDP-glucose 6-dehydrogenase"/>
    <property type="match status" value="1"/>
</dbReference>
<dbReference type="InterPro" id="IPR028356">
    <property type="entry name" value="UDPglc_DH_euk"/>
</dbReference>
<name>A0A5M8PQG2_9LECA</name>
<dbReference type="GO" id="GO:0006024">
    <property type="term" value="P:glycosaminoglycan biosynthetic process"/>
    <property type="evidence" value="ECO:0007669"/>
    <property type="project" value="TreeGrafter"/>
</dbReference>
<dbReference type="EMBL" id="VXIT01000007">
    <property type="protein sequence ID" value="KAA6411704.1"/>
    <property type="molecule type" value="Genomic_DNA"/>
</dbReference>
<proteinExistence type="inferred from homology"/>
<dbReference type="InterPro" id="IPR036291">
    <property type="entry name" value="NAD(P)-bd_dom_sf"/>
</dbReference>
<comment type="catalytic activity">
    <reaction evidence="6">
        <text>UDP-alpha-D-glucose + 2 NAD(+) + H2O = UDP-alpha-D-glucuronate + 2 NADH + 3 H(+)</text>
        <dbReference type="Rhea" id="RHEA:23596"/>
        <dbReference type="ChEBI" id="CHEBI:15377"/>
        <dbReference type="ChEBI" id="CHEBI:15378"/>
        <dbReference type="ChEBI" id="CHEBI:57540"/>
        <dbReference type="ChEBI" id="CHEBI:57945"/>
        <dbReference type="ChEBI" id="CHEBI:58052"/>
        <dbReference type="ChEBI" id="CHEBI:58885"/>
        <dbReference type="EC" id="1.1.1.22"/>
    </reaction>
</comment>
<evidence type="ECO:0000256" key="2">
    <source>
        <dbReference type="ARBA" id="ARBA00006601"/>
    </source>
</evidence>
<dbReference type="FunFam" id="3.40.50.720:FF:000032">
    <property type="entry name" value="UDP-glucose 6-dehydrogenase"/>
    <property type="match status" value="1"/>
</dbReference>
<evidence type="ECO:0000256" key="6">
    <source>
        <dbReference type="ARBA" id="ARBA00047473"/>
    </source>
</evidence>
<feature type="binding site" evidence="8">
    <location>
        <position position="214"/>
    </location>
    <ligand>
        <name>NAD(+)</name>
        <dbReference type="ChEBI" id="CHEBI:57540"/>
    </ligand>
</feature>
<evidence type="ECO:0000256" key="7">
    <source>
        <dbReference type="PIRSR" id="PIRSR500133-1"/>
    </source>
</evidence>
<accession>A0A5M8PQG2</accession>
<evidence type="ECO:0000259" key="10">
    <source>
        <dbReference type="SMART" id="SM00984"/>
    </source>
</evidence>
<dbReference type="Pfam" id="PF03721">
    <property type="entry name" value="UDPG_MGDP_dh_N"/>
    <property type="match status" value="2"/>
</dbReference>
<comment type="pathway">
    <text evidence="1">Nucleotide-sugar biosynthesis; UDP-alpha-D-glucuronate biosynthesis; UDP-alpha-D-glucuronate from UDP-alpha-D-glucose: step 1/1.</text>
</comment>
<dbReference type="InterPro" id="IPR036220">
    <property type="entry name" value="UDP-Glc/GDP-Man_DH_C_sf"/>
</dbReference>
<keyword evidence="4" id="KW-0560">Oxidoreductase</keyword>
<dbReference type="SUPFAM" id="SSF52413">
    <property type="entry name" value="UDP-glucose/GDP-mannose dehydrogenase C-terminal domain"/>
    <property type="match status" value="1"/>
</dbReference>
<evidence type="ECO:0000256" key="4">
    <source>
        <dbReference type="ARBA" id="ARBA00023002"/>
    </source>
</evidence>
<dbReference type="InterPro" id="IPR001732">
    <property type="entry name" value="UDP-Glc/GDP-Man_DH_N"/>
</dbReference>
<dbReference type="PANTHER" id="PTHR11374">
    <property type="entry name" value="UDP-GLUCOSE DEHYDROGENASE/UDP-MANNAC DEHYDROGENASE"/>
    <property type="match status" value="1"/>
</dbReference>
<feature type="compositionally biased region" description="Basic and acidic residues" evidence="9">
    <location>
        <begin position="87"/>
        <end position="99"/>
    </location>
</feature>
<dbReference type="GO" id="GO:0005634">
    <property type="term" value="C:nucleus"/>
    <property type="evidence" value="ECO:0007669"/>
    <property type="project" value="TreeGrafter"/>
</dbReference>
<evidence type="ECO:0000256" key="5">
    <source>
        <dbReference type="ARBA" id="ARBA00023027"/>
    </source>
</evidence>
<protein>
    <recommendedName>
        <fullName evidence="3">UDP-glucose 6-dehydrogenase</fullName>
        <ecNumber evidence="3">1.1.1.22</ecNumber>
    </recommendedName>
</protein>
<dbReference type="GO" id="GO:0006065">
    <property type="term" value="P:UDP-glucuronate biosynthetic process"/>
    <property type="evidence" value="ECO:0007669"/>
    <property type="project" value="UniProtKB-UniPathway"/>
</dbReference>
<evidence type="ECO:0000256" key="9">
    <source>
        <dbReference type="SAM" id="MobiDB-lite"/>
    </source>
</evidence>
<feature type="binding site" evidence="8">
    <location>
        <position position="395"/>
    </location>
    <ligand>
        <name>NAD(+)</name>
        <dbReference type="ChEBI" id="CHEBI:57540"/>
    </ligand>
</feature>
<evidence type="ECO:0000313" key="11">
    <source>
        <dbReference type="EMBL" id="KAA6411704.1"/>
    </source>
</evidence>
<feature type="binding site" evidence="8">
    <location>
        <begin position="32"/>
        <end position="37"/>
    </location>
    <ligand>
        <name>NAD(+)</name>
        <dbReference type="ChEBI" id="CHEBI:57540"/>
    </ligand>
</feature>
<evidence type="ECO:0000256" key="8">
    <source>
        <dbReference type="PIRSR" id="PIRSR500133-3"/>
    </source>
</evidence>
<evidence type="ECO:0000256" key="3">
    <source>
        <dbReference type="ARBA" id="ARBA00012954"/>
    </source>
</evidence>
<dbReference type="InterPro" id="IPR008927">
    <property type="entry name" value="6-PGluconate_DH-like_C_sf"/>
</dbReference>
<dbReference type="Proteomes" id="UP000324767">
    <property type="component" value="Unassembled WGS sequence"/>
</dbReference>
<gene>
    <name evidence="11" type="ORF">FRX48_04985</name>
</gene>
<dbReference type="GO" id="GO:0051287">
    <property type="term" value="F:NAD binding"/>
    <property type="evidence" value="ECO:0007669"/>
    <property type="project" value="InterPro"/>
</dbReference>
<dbReference type="PIRSF" id="PIRSF500133">
    <property type="entry name" value="UDPglc_DH_euk"/>
    <property type="match status" value="1"/>
</dbReference>
<feature type="active site" description="Nucleophile" evidence="7">
    <location>
        <position position="325"/>
    </location>
</feature>
<dbReference type="InterPro" id="IPR014027">
    <property type="entry name" value="UDP-Glc/GDP-Man_DH_C"/>
</dbReference>
<feature type="domain" description="UDP-glucose/GDP-mannose dehydrogenase C-terminal" evidence="10">
    <location>
        <begin position="381"/>
        <end position="483"/>
    </location>
</feature>
<dbReference type="UniPathway" id="UPA00038">
    <property type="reaction ID" value="UER00491"/>
</dbReference>
<dbReference type="SMART" id="SM00984">
    <property type="entry name" value="UDPG_MGDP_dh_C"/>
    <property type="match status" value="1"/>
</dbReference>
<reference evidence="11 12" key="1">
    <citation type="submission" date="2019-09" db="EMBL/GenBank/DDBJ databases">
        <title>The hologenome of the rock-dwelling lichen Lasallia pustulata.</title>
        <authorList>
            <person name="Greshake Tzovaras B."/>
            <person name="Segers F."/>
            <person name="Bicker A."/>
            <person name="Dal Grande F."/>
            <person name="Otte J."/>
            <person name="Hankeln T."/>
            <person name="Schmitt I."/>
            <person name="Ebersberger I."/>
        </authorList>
    </citation>
    <scope>NUCLEOTIDE SEQUENCE [LARGE SCALE GENOMIC DNA]</scope>
    <source>
        <strain evidence="11">A1-1</strain>
    </source>
</reference>
<dbReference type="Gene3D" id="3.40.50.720">
    <property type="entry name" value="NAD(P)-binding Rossmann-like Domain"/>
    <property type="match status" value="2"/>
</dbReference>
<dbReference type="AlphaFoldDB" id="A0A5M8PQG2"/>
<dbReference type="PIRSF" id="PIRSF000124">
    <property type="entry name" value="UDPglc_GDPman_dh"/>
    <property type="match status" value="1"/>
</dbReference>
<keyword evidence="5 8" id="KW-0520">NAD</keyword>
<evidence type="ECO:0000256" key="1">
    <source>
        <dbReference type="ARBA" id="ARBA00004701"/>
    </source>
</evidence>
<feature type="region of interest" description="Disordered" evidence="9">
    <location>
        <begin position="489"/>
        <end position="543"/>
    </location>
</feature>
<dbReference type="Pfam" id="PF00984">
    <property type="entry name" value="UDPG_MGDP_dh"/>
    <property type="match status" value="1"/>
</dbReference>
<feature type="binding site" evidence="8">
    <location>
        <position position="61"/>
    </location>
    <ligand>
        <name>NAD(+)</name>
        <dbReference type="ChEBI" id="CHEBI:57540"/>
    </ligand>
</feature>
<dbReference type="GO" id="GO:0003979">
    <property type="term" value="F:UDP-glucose 6-dehydrogenase activity"/>
    <property type="evidence" value="ECO:0007669"/>
    <property type="project" value="UniProtKB-EC"/>
</dbReference>
<feature type="region of interest" description="Disordered" evidence="9">
    <location>
        <begin position="87"/>
        <end position="109"/>
    </location>
</feature>
<feature type="binding site" evidence="8">
    <location>
        <begin position="179"/>
        <end position="180"/>
    </location>
    <ligand>
        <name>NAD(+)</name>
        <dbReference type="ChEBI" id="CHEBI:57540"/>
    </ligand>
</feature>
<dbReference type="InterPro" id="IPR017476">
    <property type="entry name" value="UDP-Glc/GDP-Man"/>
</dbReference>
<dbReference type="FunFam" id="3.40.50.720:FF:000193">
    <property type="entry name" value="UDP-glucose 6-dehydrogenase"/>
    <property type="match status" value="1"/>
</dbReference>
<sequence>MRTLTPGYQRLTRQADTIDVPHKDIRKIACLGSGFVGGPTSAVTAFKTDIEVTVVDINKERITAWNSDNLPIYEPGLDEIVRAARDGTGEGTKTPHDVSDGWTAQEGSRDVNPRRPNLFFSIDVEQAILDADLIFVCVNTPTKANGIGKGAAADLGFIEAATRQIAKVAKGSKIVVEKSTVPCRTSQSIRDILEANAQHGVQFDVLSNPEFLAEGTAIMDLLYPDRIIIGSMPTPAGYRAAASLVDVYAHWVPRDRIITMNLWSSELSKLAANAMLAQRISSVNALSAICEATGADVDEVSYACGLDSRIGPRMLKAGPGFGGSCFQKDIFNIVYLSESLHLYEVADYWRAIINMNEHQKQRFTKRIISCLFNNLTGKKIAVLGFAFKKDTSDTRESPAITFVSNFVAEGAQVAIYDPKVKEEQIWKDMLDNGGDFNTMRLKVEVCRSAYAACTDADAVVVLTEWDEFGNKSLQNTPRNTISTRALTEVDPSKKSSVMSAGQSQMSKPHKPPLSATRAGGVLTPSNSSSANAEEFTDLSMTTSGRSTERLDWARVAKGMRKPMFVFDGRNILDRTKLEKLGFRVEGIGKVGSSSPTCYG</sequence>
<comment type="caution">
    <text evidence="11">The sequence shown here is derived from an EMBL/GenBank/DDBJ whole genome shotgun (WGS) entry which is preliminary data.</text>
</comment>
<feature type="binding site" evidence="8">
    <location>
        <position position="56"/>
    </location>
    <ligand>
        <name>NAD(+)</name>
        <dbReference type="ChEBI" id="CHEBI:57540"/>
    </ligand>
</feature>
<dbReference type="NCBIfam" id="TIGR03026">
    <property type="entry name" value="NDP-sugDHase"/>
    <property type="match status" value="1"/>
</dbReference>
<dbReference type="SUPFAM" id="SSF51735">
    <property type="entry name" value="NAD(P)-binding Rossmann-fold domains"/>
    <property type="match status" value="1"/>
</dbReference>
<dbReference type="PANTHER" id="PTHR11374:SF3">
    <property type="entry name" value="UDP-GLUCOSE 6-DEHYDROGENASE"/>
    <property type="match status" value="1"/>
</dbReference>
<feature type="binding site" evidence="8">
    <location>
        <begin position="138"/>
        <end position="142"/>
    </location>
    <ligand>
        <name>NAD(+)</name>
        <dbReference type="ChEBI" id="CHEBI:57540"/>
    </ligand>
</feature>
<dbReference type="Pfam" id="PF03720">
    <property type="entry name" value="UDPG_MGDP_dh_C"/>
    <property type="match status" value="1"/>
</dbReference>
<organism evidence="11 12">
    <name type="scientific">Lasallia pustulata</name>
    <dbReference type="NCBI Taxonomy" id="136370"/>
    <lineage>
        <taxon>Eukaryota</taxon>
        <taxon>Fungi</taxon>
        <taxon>Dikarya</taxon>
        <taxon>Ascomycota</taxon>
        <taxon>Pezizomycotina</taxon>
        <taxon>Lecanoromycetes</taxon>
        <taxon>OSLEUM clade</taxon>
        <taxon>Umbilicariomycetidae</taxon>
        <taxon>Umbilicariales</taxon>
        <taxon>Umbilicariaceae</taxon>
        <taxon>Lasallia</taxon>
    </lineage>
</organism>
<feature type="binding site" evidence="8">
    <location>
        <begin position="325"/>
        <end position="328"/>
    </location>
    <ligand>
        <name>NAD(+)</name>
        <dbReference type="ChEBI" id="CHEBI:57540"/>
    </ligand>
</feature>
<comment type="similarity">
    <text evidence="2">Belongs to the UDP-glucose/GDP-mannose dehydrogenase family.</text>
</comment>
<dbReference type="InterPro" id="IPR014026">
    <property type="entry name" value="UDP-Glc/GDP-Man_DH_dimer"/>
</dbReference>